<evidence type="ECO:0000313" key="3">
    <source>
        <dbReference type="EMBL" id="MBC3831568.1"/>
    </source>
</evidence>
<keyword evidence="1" id="KW-0238">DNA-binding</keyword>
<dbReference type="InterPro" id="IPR047057">
    <property type="entry name" value="MerR_fam"/>
</dbReference>
<name>A0ABR6XPY3_9BURK</name>
<evidence type="ECO:0000259" key="2">
    <source>
        <dbReference type="PROSITE" id="PS50937"/>
    </source>
</evidence>
<dbReference type="PANTHER" id="PTHR30204:SF92">
    <property type="entry name" value="HTH-TYPE TRANSCRIPTIONAL REGULATOR ZNTR"/>
    <property type="match status" value="1"/>
</dbReference>
<reference evidence="3 4" key="1">
    <citation type="submission" date="2020-08" db="EMBL/GenBank/DDBJ databases">
        <title>Novel species isolated from subtropical streams in China.</title>
        <authorList>
            <person name="Lu H."/>
        </authorList>
    </citation>
    <scope>NUCLEOTIDE SEQUENCE [LARGE SCALE GENOMIC DNA]</scope>
    <source>
        <strain evidence="3 4">KCTC 52442</strain>
    </source>
</reference>
<dbReference type="InterPro" id="IPR011791">
    <property type="entry name" value="CadR-PbrR"/>
</dbReference>
<protein>
    <submittedName>
        <fullName evidence="3">Cd(II)/Pb(II)-responsive transcriptional regulator</fullName>
    </submittedName>
</protein>
<dbReference type="SMART" id="SM00422">
    <property type="entry name" value="HTH_MERR"/>
    <property type="match status" value="1"/>
</dbReference>
<dbReference type="PANTHER" id="PTHR30204">
    <property type="entry name" value="REDOX-CYCLING DRUG-SENSING TRANSCRIPTIONAL ACTIVATOR SOXR"/>
    <property type="match status" value="1"/>
</dbReference>
<keyword evidence="4" id="KW-1185">Reference proteome</keyword>
<dbReference type="Pfam" id="PF13411">
    <property type="entry name" value="MerR_1"/>
    <property type="match status" value="1"/>
</dbReference>
<gene>
    <name evidence="3" type="primary">cadR</name>
    <name evidence="3" type="ORF">H8K33_08600</name>
</gene>
<accession>A0ABR6XPY3</accession>
<dbReference type="Gene3D" id="1.10.1660.10">
    <property type="match status" value="1"/>
</dbReference>
<evidence type="ECO:0000256" key="1">
    <source>
        <dbReference type="ARBA" id="ARBA00023125"/>
    </source>
</evidence>
<dbReference type="NCBIfam" id="TIGR02047">
    <property type="entry name" value="CadR-PbrR"/>
    <property type="match status" value="1"/>
</dbReference>
<feature type="domain" description="HTH merR-type" evidence="2">
    <location>
        <begin position="5"/>
        <end position="74"/>
    </location>
</feature>
<sequence length="151" mass="17305">MNQMELKIGELAKRSGCQVETIRFYEKEGLLPPAIRSQGNYRLYGESHAERLLFIRHCRSLDMTLHEIRQLLLFKDAPQETCTEVNQILDKHIDHVAHRIHELTELQKQLMQLRSLCHNSNAGKDCGILHNLATTEGMPIKKLGSHGEGCH</sequence>
<dbReference type="SUPFAM" id="SSF46955">
    <property type="entry name" value="Putative DNA-binding domain"/>
    <property type="match status" value="1"/>
</dbReference>
<dbReference type="CDD" id="cd04784">
    <property type="entry name" value="HTH_CadR-PbrR"/>
    <property type="match status" value="1"/>
</dbReference>
<dbReference type="RefSeq" id="WP_186890618.1">
    <property type="nucleotide sequence ID" value="NZ_JACOFU010000003.1"/>
</dbReference>
<dbReference type="InterPro" id="IPR009061">
    <property type="entry name" value="DNA-bd_dom_put_sf"/>
</dbReference>
<organism evidence="3 4">
    <name type="scientific">Undibacterium amnicola</name>
    <dbReference type="NCBI Taxonomy" id="1834038"/>
    <lineage>
        <taxon>Bacteria</taxon>
        <taxon>Pseudomonadati</taxon>
        <taxon>Pseudomonadota</taxon>
        <taxon>Betaproteobacteria</taxon>
        <taxon>Burkholderiales</taxon>
        <taxon>Oxalobacteraceae</taxon>
        <taxon>Undibacterium</taxon>
    </lineage>
</organism>
<proteinExistence type="predicted"/>
<dbReference type="EMBL" id="JACOFU010000003">
    <property type="protein sequence ID" value="MBC3831568.1"/>
    <property type="molecule type" value="Genomic_DNA"/>
</dbReference>
<comment type="caution">
    <text evidence="3">The sequence shown here is derived from an EMBL/GenBank/DDBJ whole genome shotgun (WGS) entry which is preliminary data.</text>
</comment>
<dbReference type="Proteomes" id="UP000643610">
    <property type="component" value="Unassembled WGS sequence"/>
</dbReference>
<dbReference type="PROSITE" id="PS50937">
    <property type="entry name" value="HTH_MERR_2"/>
    <property type="match status" value="1"/>
</dbReference>
<evidence type="ECO:0000313" key="4">
    <source>
        <dbReference type="Proteomes" id="UP000643610"/>
    </source>
</evidence>
<dbReference type="PRINTS" id="PR00040">
    <property type="entry name" value="HTHMERR"/>
</dbReference>
<dbReference type="InterPro" id="IPR000551">
    <property type="entry name" value="MerR-type_HTH_dom"/>
</dbReference>